<dbReference type="InterPro" id="IPR011047">
    <property type="entry name" value="Quinoprotein_ADH-like_sf"/>
</dbReference>
<dbReference type="EC" id="2.7.11.1" evidence="9"/>
<dbReference type="SMART" id="SM00320">
    <property type="entry name" value="WD40"/>
    <property type="match status" value="9"/>
</dbReference>
<dbReference type="Proteomes" id="UP000319576">
    <property type="component" value="Chromosome"/>
</dbReference>
<keyword evidence="10" id="KW-1185">Reference proteome</keyword>
<organism evidence="9 10">
    <name type="scientific">Urbifossiella limnaea</name>
    <dbReference type="NCBI Taxonomy" id="2528023"/>
    <lineage>
        <taxon>Bacteria</taxon>
        <taxon>Pseudomonadati</taxon>
        <taxon>Planctomycetota</taxon>
        <taxon>Planctomycetia</taxon>
        <taxon>Gemmatales</taxon>
        <taxon>Gemmataceae</taxon>
        <taxon>Urbifossiella</taxon>
    </lineage>
</organism>
<dbReference type="InterPro" id="IPR000719">
    <property type="entry name" value="Prot_kinase_dom"/>
</dbReference>
<dbReference type="PROSITE" id="PS50082">
    <property type="entry name" value="WD_REPEATS_2"/>
    <property type="match status" value="4"/>
</dbReference>
<dbReference type="SUPFAM" id="SSF56112">
    <property type="entry name" value="Protein kinase-like (PK-like)"/>
    <property type="match status" value="1"/>
</dbReference>
<dbReference type="SUPFAM" id="SSF50998">
    <property type="entry name" value="Quinoprotein alcohol dehydrogenase-like"/>
    <property type="match status" value="1"/>
</dbReference>
<feature type="repeat" description="WD" evidence="5">
    <location>
        <begin position="1036"/>
        <end position="1077"/>
    </location>
</feature>
<dbReference type="RefSeq" id="WP_145242958.1">
    <property type="nucleotide sequence ID" value="NZ_CP036273.1"/>
</dbReference>
<feature type="repeat" description="WD" evidence="5">
    <location>
        <begin position="658"/>
        <end position="699"/>
    </location>
</feature>
<dbReference type="InterPro" id="IPR001680">
    <property type="entry name" value="WD40_rpt"/>
</dbReference>
<dbReference type="Gene3D" id="1.10.510.10">
    <property type="entry name" value="Transferase(Phosphotransferase) domain 1"/>
    <property type="match status" value="1"/>
</dbReference>
<evidence type="ECO:0000256" key="6">
    <source>
        <dbReference type="PROSITE-ProRule" id="PRU10141"/>
    </source>
</evidence>
<dbReference type="Gene3D" id="2.130.10.10">
    <property type="entry name" value="YVTN repeat-like/Quinoprotein amine dehydrogenase"/>
    <property type="match status" value="5"/>
</dbReference>
<dbReference type="PROSITE" id="PS00107">
    <property type="entry name" value="PROTEIN_KINASE_ATP"/>
    <property type="match status" value="1"/>
</dbReference>
<evidence type="ECO:0000313" key="9">
    <source>
        <dbReference type="EMBL" id="QDU22865.1"/>
    </source>
</evidence>
<feature type="repeat" description="WD" evidence="5">
    <location>
        <begin position="782"/>
        <end position="814"/>
    </location>
</feature>
<evidence type="ECO:0000256" key="3">
    <source>
        <dbReference type="ARBA" id="ARBA00022741"/>
    </source>
</evidence>
<keyword evidence="1 5" id="KW-0853">WD repeat</keyword>
<dbReference type="InterPro" id="IPR017441">
    <property type="entry name" value="Protein_kinase_ATP_BS"/>
</dbReference>
<gene>
    <name evidence="9" type="primary">pknB_48</name>
    <name evidence="9" type="ORF">ETAA1_48540</name>
</gene>
<reference evidence="9 10" key="1">
    <citation type="submission" date="2019-02" db="EMBL/GenBank/DDBJ databases">
        <title>Deep-cultivation of Planctomycetes and their phenomic and genomic characterization uncovers novel biology.</title>
        <authorList>
            <person name="Wiegand S."/>
            <person name="Jogler M."/>
            <person name="Boedeker C."/>
            <person name="Pinto D."/>
            <person name="Vollmers J."/>
            <person name="Rivas-Marin E."/>
            <person name="Kohn T."/>
            <person name="Peeters S.H."/>
            <person name="Heuer A."/>
            <person name="Rast P."/>
            <person name="Oberbeckmann S."/>
            <person name="Bunk B."/>
            <person name="Jeske O."/>
            <person name="Meyerdierks A."/>
            <person name="Storesund J.E."/>
            <person name="Kallscheuer N."/>
            <person name="Luecker S."/>
            <person name="Lage O.M."/>
            <person name="Pohl T."/>
            <person name="Merkel B.J."/>
            <person name="Hornburger P."/>
            <person name="Mueller R.-W."/>
            <person name="Bruemmer F."/>
            <person name="Labrenz M."/>
            <person name="Spormann A.M."/>
            <person name="Op den Camp H."/>
            <person name="Overmann J."/>
            <person name="Amann R."/>
            <person name="Jetten M.S.M."/>
            <person name="Mascher T."/>
            <person name="Medema M.H."/>
            <person name="Devos D.P."/>
            <person name="Kaster A.-K."/>
            <person name="Ovreas L."/>
            <person name="Rohde M."/>
            <person name="Galperin M.Y."/>
            <person name="Jogler C."/>
        </authorList>
    </citation>
    <scope>NUCLEOTIDE SEQUENCE [LARGE SCALE GENOMIC DNA]</scope>
    <source>
        <strain evidence="9 10">ETA_A1</strain>
    </source>
</reference>
<evidence type="ECO:0000313" key="10">
    <source>
        <dbReference type="Proteomes" id="UP000319576"/>
    </source>
</evidence>
<keyword evidence="4 6" id="KW-0067">ATP-binding</keyword>
<dbReference type="Pfam" id="PF00400">
    <property type="entry name" value="WD40"/>
    <property type="match status" value="4"/>
</dbReference>
<proteinExistence type="predicted"/>
<dbReference type="PROSITE" id="PS50294">
    <property type="entry name" value="WD_REPEATS_REGION"/>
    <property type="match status" value="3"/>
</dbReference>
<dbReference type="SMART" id="SM00220">
    <property type="entry name" value="S_TKc"/>
    <property type="match status" value="1"/>
</dbReference>
<dbReference type="EMBL" id="CP036273">
    <property type="protein sequence ID" value="QDU22865.1"/>
    <property type="molecule type" value="Genomic_DNA"/>
</dbReference>
<keyword evidence="9" id="KW-0808">Transferase</keyword>
<keyword evidence="2" id="KW-0677">Repeat</keyword>
<dbReference type="OrthoDB" id="500858at2"/>
<dbReference type="InterPro" id="IPR015943">
    <property type="entry name" value="WD40/YVTN_repeat-like_dom_sf"/>
</dbReference>
<evidence type="ECO:0000256" key="4">
    <source>
        <dbReference type="ARBA" id="ARBA00022840"/>
    </source>
</evidence>
<dbReference type="GO" id="GO:0005524">
    <property type="term" value="F:ATP binding"/>
    <property type="evidence" value="ECO:0007669"/>
    <property type="project" value="UniProtKB-UniRule"/>
</dbReference>
<feature type="repeat" description="WD" evidence="5">
    <location>
        <begin position="540"/>
        <end position="571"/>
    </location>
</feature>
<evidence type="ECO:0000256" key="5">
    <source>
        <dbReference type="PROSITE-ProRule" id="PRU00221"/>
    </source>
</evidence>
<keyword evidence="3 6" id="KW-0547">Nucleotide-binding</keyword>
<evidence type="ECO:0000256" key="2">
    <source>
        <dbReference type="ARBA" id="ARBA00022737"/>
    </source>
</evidence>
<dbReference type="AlphaFoldDB" id="A0A517XZC4"/>
<dbReference type="PRINTS" id="PR00320">
    <property type="entry name" value="GPROTEINBRPT"/>
</dbReference>
<dbReference type="CDD" id="cd14014">
    <property type="entry name" value="STKc_PknB_like"/>
    <property type="match status" value="1"/>
</dbReference>
<evidence type="ECO:0000256" key="1">
    <source>
        <dbReference type="ARBA" id="ARBA00022574"/>
    </source>
</evidence>
<dbReference type="PROSITE" id="PS00108">
    <property type="entry name" value="PROTEIN_KINASE_ST"/>
    <property type="match status" value="1"/>
</dbReference>
<dbReference type="Pfam" id="PF00069">
    <property type="entry name" value="Pkinase"/>
    <property type="match status" value="1"/>
</dbReference>
<keyword evidence="9" id="KW-0418">Kinase</keyword>
<dbReference type="KEGG" id="uli:ETAA1_48540"/>
<dbReference type="PANTHER" id="PTHR19879">
    <property type="entry name" value="TRANSCRIPTION INITIATION FACTOR TFIID"/>
    <property type="match status" value="1"/>
</dbReference>
<feature type="region of interest" description="Disordered" evidence="7">
    <location>
        <begin position="112"/>
        <end position="133"/>
    </location>
</feature>
<dbReference type="Gene3D" id="3.30.200.20">
    <property type="entry name" value="Phosphorylase Kinase, domain 1"/>
    <property type="match status" value="1"/>
</dbReference>
<dbReference type="InterPro" id="IPR011009">
    <property type="entry name" value="Kinase-like_dom_sf"/>
</dbReference>
<dbReference type="InterPro" id="IPR019775">
    <property type="entry name" value="WD40_repeat_CS"/>
</dbReference>
<dbReference type="PROSITE" id="PS50011">
    <property type="entry name" value="PROTEIN_KINASE_DOM"/>
    <property type="match status" value="1"/>
</dbReference>
<accession>A0A517XZC4</accession>
<dbReference type="PANTHER" id="PTHR19879:SF9">
    <property type="entry name" value="TRANSCRIPTION INITIATION FACTOR TFIID SUBUNIT 5"/>
    <property type="match status" value="1"/>
</dbReference>
<dbReference type="PROSITE" id="PS00678">
    <property type="entry name" value="WD_REPEATS_1"/>
    <property type="match status" value="1"/>
</dbReference>
<dbReference type="InterPro" id="IPR020472">
    <property type="entry name" value="WD40_PAC1"/>
</dbReference>
<dbReference type="GO" id="GO:0004674">
    <property type="term" value="F:protein serine/threonine kinase activity"/>
    <property type="evidence" value="ECO:0007669"/>
    <property type="project" value="UniProtKB-EC"/>
</dbReference>
<sequence>MSSALHSDGEGVIRQFENAWRAGRPDLAAFLPTDTPPPTELLLELVHVDLEFRFRSGDDARVEDYLPRFPALAADALLLDLIRAEFALRGRHRPPAAPDDFARRFPEHASEFVGHKKPGPLSPTRPAGPSAEPLTVAPTIPGYAVVAELGRGGMGVVYKADDLILRRTVALKTLGSVPAADSKARFAREAEAIAALDHPHIVPVYEVGEWTVPGMPPVPFFVMKYYPGGSLDAAPAGPGTDPAAQARTVEVIARAVHHAHQRGILHRDLKPSNILLDDAGWPHVADFGLAGRFDPTDPRTLTAEVVGTPAYMSPEQARSPKEVTVAADVYGLGAVLYHQFTGKPPFVGATPLSTLELVANAAPERPTAVNPAVPRDLETICLKCLEKEPARRYATALDFADDLERWRTGRPVLARPTPGWEHGWRWARRHPVVAAMGAVTAAALLLAVGVLARSNAEIQAKERETHEAYLRECALKYKLSDALAREQQTLYLERVASAGRLVSSNQLPQAWKLLDQCPPEHRGWEWKYLDGLRRAAPPALTGHDAWVAHVVFLGDGNLLSLDNNGTVRVWNPAGATVRTWALGPERAHTLAAHPTRPWVAVCDPWRVTVWDAAAGQKVKMLPADRRAAFSPCGRWVALAAGRGVRLVRADDWKQTHALAGHAADVRAMTFSADGKQLYTGDIDGVIRRWDAATGEVVGEPWQRPRAVAGLAFSGDNRWLLEAHSEGVVVVDPATGRHVRRVAPTAPGRTLLAACPVSDRLAVVGPDREVMVWECGGGAGPVCRGHAAKVSALAFSRDGRRLASAGGDQTVRVWNPAHEPGVSTVANVRGVGSLAVAASHVAVTARAAGLPPGVFGVMVFDPAGRVRTVSAVGDCAASPDGTHFAAGLPDGGMTLWDATSGAPAWAHADPDVKALGTVMRLAVAPGGKRVAARPAGGQIAGSAVRVWDATGRGVDLLVGERFLYALAFSPDGTRLAAATAGGAGVWDADTGQRQPWADGPREAYAVAFAPEGDRVAVSEAGAVRVREVKAGAVVQSFVGSPLRVNAVAFSPDGSRLLTGGADGTVRVWDVASGQELLTLTASDTEEATAVAWVGGRVYAAVGGAVRVWSPPAE</sequence>
<dbReference type="InterPro" id="IPR008271">
    <property type="entry name" value="Ser/Thr_kinase_AS"/>
</dbReference>
<feature type="domain" description="Protein kinase" evidence="8">
    <location>
        <begin position="143"/>
        <end position="413"/>
    </location>
</feature>
<evidence type="ECO:0000256" key="7">
    <source>
        <dbReference type="SAM" id="MobiDB-lite"/>
    </source>
</evidence>
<name>A0A517XZC4_9BACT</name>
<feature type="binding site" evidence="6">
    <location>
        <position position="172"/>
    </location>
    <ligand>
        <name>ATP</name>
        <dbReference type="ChEBI" id="CHEBI:30616"/>
    </ligand>
</feature>
<evidence type="ECO:0000259" key="8">
    <source>
        <dbReference type="PROSITE" id="PS50011"/>
    </source>
</evidence>
<protein>
    <submittedName>
        <fullName evidence="9">Serine/threonine-protein kinase PknB</fullName>
        <ecNumber evidence="9">2.7.11.1</ecNumber>
    </submittedName>
</protein>